<dbReference type="PANTHER" id="PTHR45726">
    <property type="entry name" value="LEUKOTRIENE A-4 HYDROLASE"/>
    <property type="match status" value="1"/>
</dbReference>
<name>A0ABV0AAA4_9FLAO</name>
<keyword evidence="3" id="KW-0645">Protease</keyword>
<keyword evidence="1" id="KW-0732">Signal</keyword>
<proteinExistence type="predicted"/>
<evidence type="ECO:0000313" key="3">
    <source>
        <dbReference type="EMBL" id="MEN3323773.1"/>
    </source>
</evidence>
<protein>
    <submittedName>
        <fullName evidence="3">M1 family metallopeptidase</fullName>
        <ecNumber evidence="3">3.4.11.-</ecNumber>
    </submittedName>
</protein>
<dbReference type="Gene3D" id="1.10.390.10">
    <property type="entry name" value="Neutral Protease Domain 2"/>
    <property type="match status" value="1"/>
</dbReference>
<dbReference type="InterPro" id="IPR034015">
    <property type="entry name" value="M1_LTA4H"/>
</dbReference>
<dbReference type="RefSeq" id="WP_346241482.1">
    <property type="nucleotide sequence ID" value="NZ_JAZHYP010000003.1"/>
</dbReference>
<feature type="chain" id="PRO_5045138260" evidence="1">
    <location>
        <begin position="21"/>
        <end position="610"/>
    </location>
</feature>
<dbReference type="EMBL" id="JAZHYP010000003">
    <property type="protein sequence ID" value="MEN3323773.1"/>
    <property type="molecule type" value="Genomic_DNA"/>
</dbReference>
<dbReference type="EC" id="3.4.11.-" evidence="3"/>
<dbReference type="Pfam" id="PF01433">
    <property type="entry name" value="Peptidase_M1"/>
    <property type="match status" value="1"/>
</dbReference>
<evidence type="ECO:0000256" key="1">
    <source>
        <dbReference type="SAM" id="SignalP"/>
    </source>
</evidence>
<reference evidence="3 4" key="1">
    <citation type="submission" date="2024-01" db="EMBL/GenBank/DDBJ databases">
        <title>Mariniflexile litorale sp. nov., isolated from the shallow sediments of the Sea of Japan.</title>
        <authorList>
            <person name="Romanenko L."/>
            <person name="Bystritskaya E."/>
            <person name="Isaeva M."/>
        </authorList>
    </citation>
    <scope>NUCLEOTIDE SEQUENCE [LARGE SCALE GENOMIC DNA]</scope>
    <source>
        <strain evidence="3 4">KCTC 32427</strain>
    </source>
</reference>
<dbReference type="InterPro" id="IPR027268">
    <property type="entry name" value="Peptidase_M4/M1_CTD_sf"/>
</dbReference>
<keyword evidence="3" id="KW-0031">Aminopeptidase</keyword>
<evidence type="ECO:0000259" key="2">
    <source>
        <dbReference type="Pfam" id="PF01433"/>
    </source>
</evidence>
<evidence type="ECO:0000313" key="4">
    <source>
        <dbReference type="Proteomes" id="UP001416393"/>
    </source>
</evidence>
<gene>
    <name evidence="3" type="ORF">VP395_08545</name>
</gene>
<keyword evidence="4" id="KW-1185">Reference proteome</keyword>
<dbReference type="PROSITE" id="PS51257">
    <property type="entry name" value="PROKAR_LIPOPROTEIN"/>
    <property type="match status" value="1"/>
</dbReference>
<feature type="signal peptide" evidence="1">
    <location>
        <begin position="1"/>
        <end position="20"/>
    </location>
</feature>
<sequence>MKQLVISALCVLAFCSCNSAQPVTTATTHQNTPTSCYWQQHVDYKMAIDMDVNTYQYKGKQTLVYTNNSPDVLNRVYYHLFFNAFQPGSEMDVRSQTIADPDRRVKDRIGKLQPNEVGYIKVNSLKQNGTTIKHETVGTVLEVDLAKPIQPGESVTFDMDFDGQVPVQIRRSGRNNKEGVALSMAQWYPKMAEYDFEGWHADPYIGREFFGVWGDFDVKITIDKNYIIGGTGYLQNPNNIGYGYETETVNRPNTNKLTWHFLAPKVHDFTWAADPNYIHDKAQVPNGPMLHFFYKNTMSDEQKDNWRRIQPKAIEFMQYYSNLVGKYPYKQYSIIQGGDGGMEYGMCTLLLGEGTYEGMLKGTISHEMAHTWFQFLLASNESKHPWMDEGFSTYIEYNAVNSLFNEGKENALEEVYNAYISLAKSGKEQPLTTQGDRYVFNRAYSLASYYKGAVFLAQLGYIMGQENLNLTIKKYFNDFVFKHPKPLDIIRTAENISGLELDWYLTDFAQTTNTIDYGVKSIEGNSVCLERIGLMPMPIDVTVTYTDGKTEDFYIPLQMMRGEKPTKATLIKDWAWAYPTYTFTTKNTVKSVEIDPKNLMADINKENNKK</sequence>
<dbReference type="CDD" id="cd09604">
    <property type="entry name" value="M1_APN_like"/>
    <property type="match status" value="1"/>
</dbReference>
<keyword evidence="3" id="KW-0378">Hydrolase</keyword>
<feature type="domain" description="Peptidase M1 membrane alanine aminopeptidase" evidence="2">
    <location>
        <begin position="355"/>
        <end position="504"/>
    </location>
</feature>
<dbReference type="PANTHER" id="PTHR45726:SF3">
    <property type="entry name" value="LEUKOTRIENE A-4 HYDROLASE"/>
    <property type="match status" value="1"/>
</dbReference>
<dbReference type="GO" id="GO:0004177">
    <property type="term" value="F:aminopeptidase activity"/>
    <property type="evidence" value="ECO:0007669"/>
    <property type="project" value="UniProtKB-KW"/>
</dbReference>
<dbReference type="Proteomes" id="UP001416393">
    <property type="component" value="Unassembled WGS sequence"/>
</dbReference>
<comment type="caution">
    <text evidence="3">The sequence shown here is derived from an EMBL/GenBank/DDBJ whole genome shotgun (WGS) entry which is preliminary data.</text>
</comment>
<dbReference type="InterPro" id="IPR014782">
    <property type="entry name" value="Peptidase_M1_dom"/>
</dbReference>
<organism evidence="3 4">
    <name type="scientific">Mariniflexile soesokkakense</name>
    <dbReference type="NCBI Taxonomy" id="1343160"/>
    <lineage>
        <taxon>Bacteria</taxon>
        <taxon>Pseudomonadati</taxon>
        <taxon>Bacteroidota</taxon>
        <taxon>Flavobacteriia</taxon>
        <taxon>Flavobacteriales</taxon>
        <taxon>Flavobacteriaceae</taxon>
        <taxon>Mariniflexile</taxon>
    </lineage>
</organism>
<accession>A0ABV0AAA4</accession>
<dbReference type="SUPFAM" id="SSF55486">
    <property type="entry name" value="Metalloproteases ('zincins'), catalytic domain"/>
    <property type="match status" value="1"/>
</dbReference>